<organism evidence="1 2">
    <name type="scientific">Thiorhodococcus minor</name>
    <dbReference type="NCBI Taxonomy" id="57489"/>
    <lineage>
        <taxon>Bacteria</taxon>
        <taxon>Pseudomonadati</taxon>
        <taxon>Pseudomonadota</taxon>
        <taxon>Gammaproteobacteria</taxon>
        <taxon>Chromatiales</taxon>
        <taxon>Chromatiaceae</taxon>
        <taxon>Thiorhodococcus</taxon>
    </lineage>
</organism>
<dbReference type="AlphaFoldDB" id="A0A6M0JXT3"/>
<dbReference type="EMBL" id="JAAIJQ010000026">
    <property type="protein sequence ID" value="NEV62346.1"/>
    <property type="molecule type" value="Genomic_DNA"/>
</dbReference>
<proteinExistence type="predicted"/>
<name>A0A6M0JXT3_9GAMM</name>
<dbReference type="Proteomes" id="UP000483379">
    <property type="component" value="Unassembled WGS sequence"/>
</dbReference>
<comment type="caution">
    <text evidence="1">The sequence shown here is derived from an EMBL/GenBank/DDBJ whole genome shotgun (WGS) entry which is preliminary data.</text>
</comment>
<evidence type="ECO:0000313" key="2">
    <source>
        <dbReference type="Proteomes" id="UP000483379"/>
    </source>
</evidence>
<sequence>MAGRTIQALIKDEDLQTVVDTIIERSGDEAQPLLAAAMLGRLAAVARQAARADSIYDRADQVLTKEPPSLATLADGDGKQKHYAAQVLSRVSAAWVSSYRYREALAIDTADNARRELLSANLIHEGNMADWLAAISQHAGELSGISNAEARLKRIRRLFSVMRDVADSWRNDVGAEAGLRLADCLKAFLTGKLADLDQAVLFETLDHLLAILVRVIELRFSNALTAPTYVLLDQGKRLFGQVLWSRFVSQSAILPELRIALLEAALVIARQTRTDKQIMGALGAAYSSRSQLAAAVKRHFEDAQDLDPDVAEWWRSAGEASGDRRHVEHKVGNTEDQQIGALLIEVESNREAMEKLGRTVVGYLEISEPVLASTVKKAVDGYQGIAQIARRLARMRKLTKTDLKGGCMPYNPLEHEMLGGHRPGISRIKVVRDGIQKEFGGKIKTLVKPWVEPESE</sequence>
<keyword evidence="2" id="KW-1185">Reference proteome</keyword>
<gene>
    <name evidence="1" type="ORF">G3446_10660</name>
</gene>
<protein>
    <submittedName>
        <fullName evidence="1">Uncharacterized protein</fullName>
    </submittedName>
</protein>
<dbReference type="RefSeq" id="WP_164452818.1">
    <property type="nucleotide sequence ID" value="NZ_JAAIJQ010000026.1"/>
</dbReference>
<evidence type="ECO:0000313" key="1">
    <source>
        <dbReference type="EMBL" id="NEV62346.1"/>
    </source>
</evidence>
<accession>A0A6M0JXT3</accession>
<reference evidence="1 2" key="1">
    <citation type="submission" date="2020-02" db="EMBL/GenBank/DDBJ databases">
        <title>Genome sequences of Thiorhodococcus mannitoliphagus and Thiorhodococcus minor, purple sulfur photosynthetic bacteria in the gammaproteobacterial family, Chromatiaceae.</title>
        <authorList>
            <person name="Aviles F.A."/>
            <person name="Meyer T.E."/>
            <person name="Kyndt J.A."/>
        </authorList>
    </citation>
    <scope>NUCLEOTIDE SEQUENCE [LARGE SCALE GENOMIC DNA]</scope>
    <source>
        <strain evidence="1 2">DSM 11518</strain>
    </source>
</reference>